<name>A0ABW0EDK9_9BACT</name>
<proteinExistence type="predicted"/>
<sequence>MPAQSLKDILIQRIQSINDEAFLNALKVLTDAKIEHDNYQLSQFEQEKIKKAQQQYAQGETSSHDEVKGEIKEYVSFAKEVKPEKIQGYTYAF</sequence>
<comment type="caution">
    <text evidence="1">The sequence shown here is derived from an EMBL/GenBank/DDBJ whole genome shotgun (WGS) entry which is preliminary data.</text>
</comment>
<evidence type="ECO:0000313" key="1">
    <source>
        <dbReference type="EMBL" id="MFC5270989.1"/>
    </source>
</evidence>
<protein>
    <submittedName>
        <fullName evidence="1">Uncharacterized protein</fullName>
    </submittedName>
</protein>
<dbReference type="RefSeq" id="WP_378017356.1">
    <property type="nucleotide sequence ID" value="NZ_JBHSKT010000005.1"/>
</dbReference>
<gene>
    <name evidence="1" type="ORF">ACFPIB_10240</name>
</gene>
<reference evidence="2" key="1">
    <citation type="journal article" date="2019" name="Int. J. Syst. Evol. Microbiol.">
        <title>The Global Catalogue of Microorganisms (GCM) 10K type strain sequencing project: providing services to taxonomists for standard genome sequencing and annotation.</title>
        <authorList>
            <consortium name="The Broad Institute Genomics Platform"/>
            <consortium name="The Broad Institute Genome Sequencing Center for Infectious Disease"/>
            <person name="Wu L."/>
            <person name="Ma J."/>
        </authorList>
    </citation>
    <scope>NUCLEOTIDE SEQUENCE [LARGE SCALE GENOMIC DNA]</scope>
    <source>
        <strain evidence="2">KACC 12602</strain>
    </source>
</reference>
<accession>A0ABW0EDK9</accession>
<organism evidence="1 2">
    <name type="scientific">Adhaeribacter terreus</name>
    <dbReference type="NCBI Taxonomy" id="529703"/>
    <lineage>
        <taxon>Bacteria</taxon>
        <taxon>Pseudomonadati</taxon>
        <taxon>Bacteroidota</taxon>
        <taxon>Cytophagia</taxon>
        <taxon>Cytophagales</taxon>
        <taxon>Hymenobacteraceae</taxon>
        <taxon>Adhaeribacter</taxon>
    </lineage>
</organism>
<dbReference type="Proteomes" id="UP001596161">
    <property type="component" value="Unassembled WGS sequence"/>
</dbReference>
<keyword evidence="2" id="KW-1185">Reference proteome</keyword>
<dbReference type="EMBL" id="JBHSKT010000005">
    <property type="protein sequence ID" value="MFC5270989.1"/>
    <property type="molecule type" value="Genomic_DNA"/>
</dbReference>
<evidence type="ECO:0000313" key="2">
    <source>
        <dbReference type="Proteomes" id="UP001596161"/>
    </source>
</evidence>